<accession>A0A9X5BG70</accession>
<dbReference type="InterPro" id="IPR040026">
    <property type="entry name" value="FliD"/>
</dbReference>
<evidence type="ECO:0000259" key="7">
    <source>
        <dbReference type="Pfam" id="PF07195"/>
    </source>
</evidence>
<evidence type="ECO:0000256" key="4">
    <source>
        <dbReference type="ARBA" id="ARBA00023143"/>
    </source>
</evidence>
<gene>
    <name evidence="8" type="ORF">D5281_08090</name>
</gene>
<keyword evidence="9" id="KW-1185">Reference proteome</keyword>
<dbReference type="Proteomes" id="UP001154420">
    <property type="component" value="Unassembled WGS sequence"/>
</dbReference>
<dbReference type="GO" id="GO:0009424">
    <property type="term" value="C:bacterial-type flagellum hook"/>
    <property type="evidence" value="ECO:0007669"/>
    <property type="project" value="UniProtKB-UniRule"/>
</dbReference>
<comment type="similarity">
    <text evidence="1 5">Belongs to the FliD family.</text>
</comment>
<comment type="subcellular location">
    <subcellularLocation>
        <location evidence="5">Secreted</location>
    </subcellularLocation>
    <subcellularLocation>
        <location evidence="5">Bacterial flagellum</location>
    </subcellularLocation>
</comment>
<reference evidence="8" key="1">
    <citation type="submission" date="2018-09" db="EMBL/GenBank/DDBJ databases">
        <title>Murine metabolic-syndrome-specific gut microbial biobank.</title>
        <authorList>
            <person name="Liu C."/>
        </authorList>
    </citation>
    <scope>NUCLEOTIDE SEQUENCE</scope>
    <source>
        <strain evidence="8">D42-62</strain>
    </source>
</reference>
<dbReference type="GO" id="GO:0005576">
    <property type="term" value="C:extracellular region"/>
    <property type="evidence" value="ECO:0007669"/>
    <property type="project" value="UniProtKB-SubCell"/>
</dbReference>
<name>A0A9X5BG70_9FIRM</name>
<keyword evidence="5" id="KW-0964">Secreted</keyword>
<evidence type="ECO:0000256" key="2">
    <source>
        <dbReference type="ARBA" id="ARBA00011255"/>
    </source>
</evidence>
<dbReference type="EMBL" id="QZDT01000009">
    <property type="protein sequence ID" value="NBJ92557.1"/>
    <property type="molecule type" value="Genomic_DNA"/>
</dbReference>
<comment type="subunit">
    <text evidence="2 5">Homopentamer.</text>
</comment>
<dbReference type="OrthoDB" id="9776025at2"/>
<evidence type="ECO:0000313" key="9">
    <source>
        <dbReference type="Proteomes" id="UP001154420"/>
    </source>
</evidence>
<dbReference type="GO" id="GO:0007155">
    <property type="term" value="P:cell adhesion"/>
    <property type="evidence" value="ECO:0007669"/>
    <property type="project" value="InterPro"/>
</dbReference>
<organism evidence="8 9">
    <name type="scientific">Parablautia muri</name>
    <dbReference type="NCBI Taxonomy" id="2320879"/>
    <lineage>
        <taxon>Bacteria</taxon>
        <taxon>Bacillati</taxon>
        <taxon>Bacillota</taxon>
        <taxon>Clostridia</taxon>
        <taxon>Lachnospirales</taxon>
        <taxon>Lachnospiraceae</taxon>
        <taxon>Parablautia</taxon>
    </lineage>
</organism>
<proteinExistence type="inferred from homology"/>
<dbReference type="PANTHER" id="PTHR30288:SF0">
    <property type="entry name" value="FLAGELLAR HOOK-ASSOCIATED PROTEIN 2"/>
    <property type="match status" value="1"/>
</dbReference>
<evidence type="ECO:0000256" key="1">
    <source>
        <dbReference type="ARBA" id="ARBA00009764"/>
    </source>
</evidence>
<dbReference type="AlphaFoldDB" id="A0A9X5BG70"/>
<feature type="domain" description="Flagellar hook-associated protein 2 C-terminal" evidence="7">
    <location>
        <begin position="226"/>
        <end position="490"/>
    </location>
</feature>
<keyword evidence="3" id="KW-0175">Coiled coil</keyword>
<dbReference type="PANTHER" id="PTHR30288">
    <property type="entry name" value="FLAGELLAR CAP/ASSEMBLY PROTEIN FLID"/>
    <property type="match status" value="1"/>
</dbReference>
<dbReference type="Pfam" id="PF02465">
    <property type="entry name" value="FliD_N"/>
    <property type="match status" value="1"/>
</dbReference>
<comment type="function">
    <text evidence="5">Required for morphogenesis and for the elongation of the flagellar filament by facilitating polymerization of the flagellin monomers at the tip of growing filament. Forms a capping structure, which prevents flagellin subunits (transported through the central channel of the flagellum) from leaking out without polymerization at the distal end.</text>
</comment>
<dbReference type="InterPro" id="IPR003481">
    <property type="entry name" value="FliD_N"/>
</dbReference>
<evidence type="ECO:0000256" key="3">
    <source>
        <dbReference type="ARBA" id="ARBA00023054"/>
    </source>
</evidence>
<keyword evidence="4 5" id="KW-0975">Bacterial flagellum</keyword>
<dbReference type="Pfam" id="PF07195">
    <property type="entry name" value="FliD_C"/>
    <property type="match status" value="1"/>
</dbReference>
<feature type="domain" description="Flagellar hook-associated protein 2 N-terminal" evidence="6">
    <location>
        <begin position="10"/>
        <end position="106"/>
    </location>
</feature>
<evidence type="ECO:0000259" key="6">
    <source>
        <dbReference type="Pfam" id="PF02465"/>
    </source>
</evidence>
<dbReference type="InterPro" id="IPR010809">
    <property type="entry name" value="FliD_C"/>
</dbReference>
<dbReference type="RefSeq" id="WP_160559650.1">
    <property type="nucleotide sequence ID" value="NZ_QZDT01000009.1"/>
</dbReference>
<dbReference type="GO" id="GO:0071973">
    <property type="term" value="P:bacterial-type flagellum-dependent cell motility"/>
    <property type="evidence" value="ECO:0007669"/>
    <property type="project" value="TreeGrafter"/>
</dbReference>
<evidence type="ECO:0000313" key="8">
    <source>
        <dbReference type="EMBL" id="NBJ92557.1"/>
    </source>
</evidence>
<dbReference type="GO" id="GO:0009421">
    <property type="term" value="C:bacterial-type flagellum filament cap"/>
    <property type="evidence" value="ECO:0007669"/>
    <property type="project" value="InterPro"/>
</dbReference>
<evidence type="ECO:0000256" key="5">
    <source>
        <dbReference type="RuleBase" id="RU362066"/>
    </source>
</evidence>
<comment type="caution">
    <text evidence="8">The sequence shown here is derived from an EMBL/GenBank/DDBJ whole genome shotgun (WGS) entry which is preliminary data.</text>
</comment>
<sequence>MAIRMTGMMSGLDTESIIQEMVAAKRTKVDKEKKAQTKLEWKQDAWKELNTKLKNFQQKYLSNMRFSDAYTKKTTKVSNSNAVSVITGANAVNGVQNLEVVQLARNAYLTGESIKDSNGESMNLTALSKLSDIDSSITAGGKLKFTANGETKEIAVDENTTISDVLNKLKEAGLNASFDEKWQRLTISSKESGEKNGFTVEAEGSSGLAALKALGLGTTNKIDVKGQDAIIKLNGSEYQNSKNSFEINGLTITALAANPGEEITITTEQDTDGIYDMVKNFLKEYNELIIEMSKLYNADSTKGYEPLTEDEKASMTDSEIEKWESKIKDSILRRDENLSDVTSGLAGIMSAGVTVNGKTMHLFDFGIDVLSYFEASENERYAYHIDGDPDDGYTMNNDDKLKSMIANDPETVISFFTGLSKNLYAKMTDMSKSVNGYRSFGSFYDDKKMKSDYDDYTTKIRELETKLNAYEDKWYKKFSKMETALAKLQSNASAVTGLLGG</sequence>
<protein>
    <recommendedName>
        <fullName evidence="5">Flagellar hook-associated protein 2</fullName>
        <shortName evidence="5">HAP2</shortName>
    </recommendedName>
    <alternativeName>
        <fullName evidence="5">Flagellar cap protein</fullName>
    </alternativeName>
</protein>